<dbReference type="EMBL" id="JAEPRB010000014">
    <property type="protein sequence ID" value="KAG2226742.1"/>
    <property type="molecule type" value="Genomic_DNA"/>
</dbReference>
<evidence type="ECO:0000313" key="3">
    <source>
        <dbReference type="Proteomes" id="UP000646827"/>
    </source>
</evidence>
<reference evidence="2 3" key="1">
    <citation type="submission" date="2020-12" db="EMBL/GenBank/DDBJ databases">
        <title>Metabolic potential, ecology and presence of endohyphal bacteria is reflected in genomic diversity of Mucoromycotina.</title>
        <authorList>
            <person name="Muszewska A."/>
            <person name="Okrasinska A."/>
            <person name="Steczkiewicz K."/>
            <person name="Drgas O."/>
            <person name="Orlowska M."/>
            <person name="Perlinska-Lenart U."/>
            <person name="Aleksandrzak-Piekarczyk T."/>
            <person name="Szatraj K."/>
            <person name="Zielenkiewicz U."/>
            <person name="Pilsyk S."/>
            <person name="Malc E."/>
            <person name="Mieczkowski P."/>
            <person name="Kruszewska J.S."/>
            <person name="Biernat P."/>
            <person name="Pawlowska J."/>
        </authorList>
    </citation>
    <scope>NUCLEOTIDE SEQUENCE [LARGE SCALE GENOMIC DNA]</scope>
    <source>
        <strain evidence="2 3">CBS 142.35</strain>
    </source>
</reference>
<gene>
    <name evidence="2" type="ORF">INT45_001089</name>
</gene>
<feature type="region of interest" description="Disordered" evidence="1">
    <location>
        <begin position="1"/>
        <end position="36"/>
    </location>
</feature>
<organism evidence="2 3">
    <name type="scientific">Circinella minor</name>
    <dbReference type="NCBI Taxonomy" id="1195481"/>
    <lineage>
        <taxon>Eukaryota</taxon>
        <taxon>Fungi</taxon>
        <taxon>Fungi incertae sedis</taxon>
        <taxon>Mucoromycota</taxon>
        <taxon>Mucoromycotina</taxon>
        <taxon>Mucoromycetes</taxon>
        <taxon>Mucorales</taxon>
        <taxon>Lichtheimiaceae</taxon>
        <taxon>Circinella</taxon>
    </lineage>
</organism>
<protein>
    <submittedName>
        <fullName evidence="2">Uncharacterized protein</fullName>
    </submittedName>
</protein>
<feature type="compositionally biased region" description="Low complexity" evidence="1">
    <location>
        <begin position="23"/>
        <end position="32"/>
    </location>
</feature>
<accession>A0A8H7SCE3</accession>
<feature type="compositionally biased region" description="Basic and acidic residues" evidence="1">
    <location>
        <begin position="129"/>
        <end position="142"/>
    </location>
</feature>
<feature type="region of interest" description="Disordered" evidence="1">
    <location>
        <begin position="85"/>
        <end position="110"/>
    </location>
</feature>
<evidence type="ECO:0000313" key="2">
    <source>
        <dbReference type="EMBL" id="KAG2226742.1"/>
    </source>
</evidence>
<feature type="region of interest" description="Disordered" evidence="1">
    <location>
        <begin position="126"/>
        <end position="145"/>
    </location>
</feature>
<evidence type="ECO:0000256" key="1">
    <source>
        <dbReference type="SAM" id="MobiDB-lite"/>
    </source>
</evidence>
<proteinExistence type="predicted"/>
<keyword evidence="3" id="KW-1185">Reference proteome</keyword>
<dbReference type="OrthoDB" id="2267742at2759"/>
<name>A0A8H7SCE3_9FUNG</name>
<sequence>MSSSTSFEPYKKQSRMTAFFSKQNNEQQQQQQQEEEVLTATRTKVREEYQQVIQRIESIAKDDEDEDQDRNDLWDLMEEQRIQSKVIQNTSHGDLSKLVSRSGGPTIQPRITKKKNINSAIAKMKAKHLPKEEEHVKTKSSEPSRNIKVATLRSNTSLSAKDFEQRLKERIIAKRCVPGV</sequence>
<comment type="caution">
    <text evidence="2">The sequence shown here is derived from an EMBL/GenBank/DDBJ whole genome shotgun (WGS) entry which is preliminary data.</text>
</comment>
<dbReference type="Proteomes" id="UP000646827">
    <property type="component" value="Unassembled WGS sequence"/>
</dbReference>
<dbReference type="AlphaFoldDB" id="A0A8H7SCE3"/>